<gene>
    <name evidence="2" type="ORF">ACFQE6_01180</name>
</gene>
<reference evidence="2 3" key="1">
    <citation type="journal article" date="2019" name="Int. J. Syst. Evol. Microbiol.">
        <title>The Global Catalogue of Microorganisms (GCM) 10K type strain sequencing project: providing services to taxonomists for standard genome sequencing and annotation.</title>
        <authorList>
            <consortium name="The Broad Institute Genomics Platform"/>
            <consortium name="The Broad Institute Genome Sequencing Center for Infectious Disease"/>
            <person name="Wu L."/>
            <person name="Ma J."/>
        </authorList>
    </citation>
    <scope>NUCLEOTIDE SEQUENCE [LARGE SCALE GENOMIC DNA]</scope>
    <source>
        <strain evidence="2 3">LMG 29247</strain>
    </source>
</reference>
<evidence type="ECO:0000259" key="1">
    <source>
        <dbReference type="Pfam" id="PF13193"/>
    </source>
</evidence>
<dbReference type="PANTHER" id="PTHR24095">
    <property type="entry name" value="ACETYL-COENZYME A SYNTHETASE"/>
    <property type="match status" value="1"/>
</dbReference>
<name>A0ABD5SER3_9EURY</name>
<organism evidence="2 3">
    <name type="scientific">Natrinema soli</name>
    <dbReference type="NCBI Taxonomy" id="1930624"/>
    <lineage>
        <taxon>Archaea</taxon>
        <taxon>Methanobacteriati</taxon>
        <taxon>Methanobacteriota</taxon>
        <taxon>Stenosarchaea group</taxon>
        <taxon>Halobacteria</taxon>
        <taxon>Halobacteriales</taxon>
        <taxon>Natrialbaceae</taxon>
        <taxon>Natrinema</taxon>
    </lineage>
</organism>
<comment type="caution">
    <text evidence="2">The sequence shown here is derived from an EMBL/GenBank/DDBJ whole genome shotgun (WGS) entry which is preliminary data.</text>
</comment>
<keyword evidence="3" id="KW-1185">Reference proteome</keyword>
<accession>A0ABD5SER3</accession>
<dbReference type="RefSeq" id="WP_417581715.1">
    <property type="nucleotide sequence ID" value="NZ_JAQIVI010000020.1"/>
</dbReference>
<dbReference type="GO" id="GO:0016874">
    <property type="term" value="F:ligase activity"/>
    <property type="evidence" value="ECO:0007669"/>
    <property type="project" value="UniProtKB-KW"/>
</dbReference>
<dbReference type="EMBL" id="JBHSWV010000020">
    <property type="protein sequence ID" value="MFC6763725.1"/>
    <property type="molecule type" value="Genomic_DNA"/>
</dbReference>
<dbReference type="AlphaFoldDB" id="A0ABD5SER3"/>
<dbReference type="InterPro" id="IPR025110">
    <property type="entry name" value="AMP-bd_C"/>
</dbReference>
<proteinExistence type="predicted"/>
<sequence>AEAAVVGRSSATEDTEIYAYVSTESGHESDATIRRAILESIESAIGPIARPAELIFTPELPKTRSGKIMRRLLEDVANGEELGDTSALRNPEIVGEIQAEIGDESEFD</sequence>
<evidence type="ECO:0000313" key="2">
    <source>
        <dbReference type="EMBL" id="MFC6763725.1"/>
    </source>
</evidence>
<keyword evidence="2" id="KW-0436">Ligase</keyword>
<protein>
    <submittedName>
        <fullName evidence="2">Acetate--CoA ligase</fullName>
    </submittedName>
</protein>
<evidence type="ECO:0000313" key="3">
    <source>
        <dbReference type="Proteomes" id="UP001596383"/>
    </source>
</evidence>
<dbReference type="PANTHER" id="PTHR24095:SF14">
    <property type="entry name" value="ACETYL-COENZYME A SYNTHETASE 1"/>
    <property type="match status" value="1"/>
</dbReference>
<feature type="domain" description="AMP-binding enzyme C-terminal" evidence="1">
    <location>
        <begin position="1"/>
        <end position="67"/>
    </location>
</feature>
<dbReference type="InterPro" id="IPR045851">
    <property type="entry name" value="AMP-bd_C_sf"/>
</dbReference>
<dbReference type="Proteomes" id="UP001596383">
    <property type="component" value="Unassembled WGS sequence"/>
</dbReference>
<dbReference type="Gene3D" id="3.30.300.30">
    <property type="match status" value="1"/>
</dbReference>
<dbReference type="Pfam" id="PF13193">
    <property type="entry name" value="AMP-binding_C"/>
    <property type="match status" value="1"/>
</dbReference>
<feature type="non-terminal residue" evidence="2">
    <location>
        <position position="1"/>
    </location>
</feature>
<dbReference type="SUPFAM" id="SSF56801">
    <property type="entry name" value="Acetyl-CoA synthetase-like"/>
    <property type="match status" value="1"/>
</dbReference>